<proteinExistence type="inferred from homology"/>
<dbReference type="InterPro" id="IPR027417">
    <property type="entry name" value="P-loop_NTPase"/>
</dbReference>
<dbReference type="InterPro" id="IPR008145">
    <property type="entry name" value="GK/Ca_channel_bsu"/>
</dbReference>
<dbReference type="PANTHER" id="PTHR23117:SF13">
    <property type="entry name" value="GUANYLATE KINASE"/>
    <property type="match status" value="1"/>
</dbReference>
<dbReference type="Proteomes" id="UP001597295">
    <property type="component" value="Unassembled WGS sequence"/>
</dbReference>
<comment type="caution">
    <text evidence="11">The sequence shown here is derived from an EMBL/GenBank/DDBJ whole genome shotgun (WGS) entry which is preliminary data.</text>
</comment>
<dbReference type="PANTHER" id="PTHR23117">
    <property type="entry name" value="GUANYLATE KINASE-RELATED"/>
    <property type="match status" value="1"/>
</dbReference>
<sequence length="221" mass="25362">MTAHTDLTLPDLSLAAKRRGLMLILSSPSGTGKTTLSRMLRADDSQVTLSISVTTRDRRPAEEHGRDYHFIGKSDFDELVAGDRLLEYAEVYGNHYGTPRDPVEKALTQGLDVLFDIDWQGTQQMLRRARPDLVTIFILPPSMQELERRLRGRAQDPEEVIARRMAKAHDDVSHWNKYDYTLVNSDLDETYMRVRAILMAERLRRDRQIGMAEFVSNLQSE</sequence>
<keyword evidence="9" id="KW-0963">Cytoplasm</keyword>
<name>A0ABW5DVR3_9PROT</name>
<evidence type="ECO:0000256" key="3">
    <source>
        <dbReference type="ARBA" id="ARBA00016296"/>
    </source>
</evidence>
<comment type="similarity">
    <text evidence="1 9">Belongs to the guanylate kinase family.</text>
</comment>
<reference evidence="12" key="1">
    <citation type="journal article" date="2019" name="Int. J. Syst. Evol. Microbiol.">
        <title>The Global Catalogue of Microorganisms (GCM) 10K type strain sequencing project: providing services to taxonomists for standard genome sequencing and annotation.</title>
        <authorList>
            <consortium name="The Broad Institute Genomics Platform"/>
            <consortium name="The Broad Institute Genome Sequencing Center for Infectious Disease"/>
            <person name="Wu L."/>
            <person name="Ma J."/>
        </authorList>
    </citation>
    <scope>NUCLEOTIDE SEQUENCE [LARGE SCALE GENOMIC DNA]</scope>
    <source>
        <strain evidence="12">CGMCC 1.19062</strain>
    </source>
</reference>
<feature type="binding site" evidence="9">
    <location>
        <begin position="27"/>
        <end position="34"/>
    </location>
    <ligand>
        <name>ATP</name>
        <dbReference type="ChEBI" id="CHEBI:30616"/>
    </ligand>
</feature>
<evidence type="ECO:0000259" key="10">
    <source>
        <dbReference type="PROSITE" id="PS50052"/>
    </source>
</evidence>
<keyword evidence="4 9" id="KW-0808">Transferase</keyword>
<gene>
    <name evidence="9 11" type="primary">gmk</name>
    <name evidence="11" type="ORF">ACFSM5_16895</name>
</gene>
<evidence type="ECO:0000256" key="4">
    <source>
        <dbReference type="ARBA" id="ARBA00022679"/>
    </source>
</evidence>
<comment type="subcellular location">
    <subcellularLocation>
        <location evidence="9">Cytoplasm</location>
    </subcellularLocation>
</comment>
<dbReference type="Gene3D" id="3.40.50.300">
    <property type="entry name" value="P-loop containing nucleotide triphosphate hydrolases"/>
    <property type="match status" value="1"/>
</dbReference>
<evidence type="ECO:0000256" key="2">
    <source>
        <dbReference type="ARBA" id="ARBA00012961"/>
    </source>
</evidence>
<evidence type="ECO:0000256" key="9">
    <source>
        <dbReference type="HAMAP-Rule" id="MF_00328"/>
    </source>
</evidence>
<evidence type="ECO:0000313" key="12">
    <source>
        <dbReference type="Proteomes" id="UP001597295"/>
    </source>
</evidence>
<keyword evidence="6 9" id="KW-0418">Kinase</keyword>
<dbReference type="Pfam" id="PF00625">
    <property type="entry name" value="Guanylate_kin"/>
    <property type="match status" value="1"/>
</dbReference>
<dbReference type="HAMAP" id="MF_00328">
    <property type="entry name" value="Guanylate_kinase"/>
    <property type="match status" value="1"/>
</dbReference>
<dbReference type="NCBIfam" id="TIGR03263">
    <property type="entry name" value="guanyl_kin"/>
    <property type="match status" value="1"/>
</dbReference>
<dbReference type="InterPro" id="IPR017665">
    <property type="entry name" value="Guanylate_kinase"/>
</dbReference>
<evidence type="ECO:0000256" key="8">
    <source>
        <dbReference type="ARBA" id="ARBA00030128"/>
    </source>
</evidence>
<dbReference type="SUPFAM" id="SSF52540">
    <property type="entry name" value="P-loop containing nucleoside triphosphate hydrolases"/>
    <property type="match status" value="1"/>
</dbReference>
<evidence type="ECO:0000256" key="7">
    <source>
        <dbReference type="ARBA" id="ARBA00022840"/>
    </source>
</evidence>
<evidence type="ECO:0000313" key="11">
    <source>
        <dbReference type="EMBL" id="MFD2264585.1"/>
    </source>
</evidence>
<accession>A0ABW5DVR3</accession>
<comment type="catalytic activity">
    <reaction evidence="9">
        <text>GMP + ATP = GDP + ADP</text>
        <dbReference type="Rhea" id="RHEA:20780"/>
        <dbReference type="ChEBI" id="CHEBI:30616"/>
        <dbReference type="ChEBI" id="CHEBI:58115"/>
        <dbReference type="ChEBI" id="CHEBI:58189"/>
        <dbReference type="ChEBI" id="CHEBI:456216"/>
        <dbReference type="EC" id="2.7.4.8"/>
    </reaction>
</comment>
<dbReference type="InterPro" id="IPR008144">
    <property type="entry name" value="Guanylate_kin-like_dom"/>
</dbReference>
<dbReference type="GO" id="GO:0004385">
    <property type="term" value="F:GMP kinase activity"/>
    <property type="evidence" value="ECO:0007669"/>
    <property type="project" value="UniProtKB-EC"/>
</dbReference>
<evidence type="ECO:0000256" key="1">
    <source>
        <dbReference type="ARBA" id="ARBA00005790"/>
    </source>
</evidence>
<evidence type="ECO:0000256" key="5">
    <source>
        <dbReference type="ARBA" id="ARBA00022741"/>
    </source>
</evidence>
<protein>
    <recommendedName>
        <fullName evidence="3 9">Guanylate kinase</fullName>
        <ecNumber evidence="2 9">2.7.4.8</ecNumber>
    </recommendedName>
    <alternativeName>
        <fullName evidence="8 9">GMP kinase</fullName>
    </alternativeName>
</protein>
<dbReference type="PROSITE" id="PS00856">
    <property type="entry name" value="GUANYLATE_KINASE_1"/>
    <property type="match status" value="1"/>
</dbReference>
<dbReference type="EMBL" id="JBHUIP010000013">
    <property type="protein sequence ID" value="MFD2264585.1"/>
    <property type="molecule type" value="Genomic_DNA"/>
</dbReference>
<keyword evidence="5 9" id="KW-0547">Nucleotide-binding</keyword>
<dbReference type="PROSITE" id="PS50052">
    <property type="entry name" value="GUANYLATE_KINASE_2"/>
    <property type="match status" value="1"/>
</dbReference>
<feature type="domain" description="Guanylate kinase-like" evidence="10">
    <location>
        <begin position="20"/>
        <end position="199"/>
    </location>
</feature>
<dbReference type="SMART" id="SM00072">
    <property type="entry name" value="GuKc"/>
    <property type="match status" value="1"/>
</dbReference>
<comment type="function">
    <text evidence="9">Essential for recycling GMP and indirectly, cGMP.</text>
</comment>
<dbReference type="InterPro" id="IPR020590">
    <property type="entry name" value="Guanylate_kinase_CS"/>
</dbReference>
<organism evidence="11 12">
    <name type="scientific">Lacibacterium aquatile</name>
    <dbReference type="NCBI Taxonomy" id="1168082"/>
    <lineage>
        <taxon>Bacteria</taxon>
        <taxon>Pseudomonadati</taxon>
        <taxon>Pseudomonadota</taxon>
        <taxon>Alphaproteobacteria</taxon>
        <taxon>Rhodospirillales</taxon>
        <taxon>Rhodospirillaceae</taxon>
    </lineage>
</organism>
<dbReference type="Gene3D" id="3.30.63.10">
    <property type="entry name" value="Guanylate Kinase phosphate binding domain"/>
    <property type="match status" value="1"/>
</dbReference>
<dbReference type="RefSeq" id="WP_379877678.1">
    <property type="nucleotide sequence ID" value="NZ_JBHUIP010000013.1"/>
</dbReference>
<keyword evidence="7 9" id="KW-0067">ATP-binding</keyword>
<keyword evidence="12" id="KW-1185">Reference proteome</keyword>
<dbReference type="CDD" id="cd00071">
    <property type="entry name" value="GMPK"/>
    <property type="match status" value="1"/>
</dbReference>
<evidence type="ECO:0000256" key="6">
    <source>
        <dbReference type="ARBA" id="ARBA00022777"/>
    </source>
</evidence>
<dbReference type="EC" id="2.7.4.8" evidence="2 9"/>